<sequence length="99" mass="10618">MRAVETCMRQINSAELWLADRTRICLVSSPFPLGFARSGSLASSGDFGLRRAARADSLFRPVGGERVLLTVPPSPTWITLRDSVALALPFGPEASAGLM</sequence>
<keyword evidence="2" id="KW-1185">Reference proteome</keyword>
<accession>A0AAD7S114</accession>
<name>A0AAD7S114_9TELE</name>
<protein>
    <submittedName>
        <fullName evidence="1">Uncharacterized protein</fullName>
    </submittedName>
</protein>
<reference evidence="1" key="1">
    <citation type="journal article" date="2023" name="Science">
        <title>Genome structures resolve the early diversification of teleost fishes.</title>
        <authorList>
            <person name="Parey E."/>
            <person name="Louis A."/>
            <person name="Montfort J."/>
            <person name="Bouchez O."/>
            <person name="Roques C."/>
            <person name="Iampietro C."/>
            <person name="Lluch J."/>
            <person name="Castinel A."/>
            <person name="Donnadieu C."/>
            <person name="Desvignes T."/>
            <person name="Floi Bucao C."/>
            <person name="Jouanno E."/>
            <person name="Wen M."/>
            <person name="Mejri S."/>
            <person name="Dirks R."/>
            <person name="Jansen H."/>
            <person name="Henkel C."/>
            <person name="Chen W.J."/>
            <person name="Zahm M."/>
            <person name="Cabau C."/>
            <person name="Klopp C."/>
            <person name="Thompson A.W."/>
            <person name="Robinson-Rechavi M."/>
            <person name="Braasch I."/>
            <person name="Lecointre G."/>
            <person name="Bobe J."/>
            <person name="Postlethwait J.H."/>
            <person name="Berthelot C."/>
            <person name="Roest Crollius H."/>
            <person name="Guiguen Y."/>
        </authorList>
    </citation>
    <scope>NUCLEOTIDE SEQUENCE</scope>
    <source>
        <strain evidence="1">NC1722</strain>
    </source>
</reference>
<dbReference type="EMBL" id="JAINUG010000133">
    <property type="protein sequence ID" value="KAJ8393787.1"/>
    <property type="molecule type" value="Genomic_DNA"/>
</dbReference>
<evidence type="ECO:0000313" key="2">
    <source>
        <dbReference type="Proteomes" id="UP001221898"/>
    </source>
</evidence>
<comment type="caution">
    <text evidence="1">The sequence shown here is derived from an EMBL/GenBank/DDBJ whole genome shotgun (WGS) entry which is preliminary data.</text>
</comment>
<gene>
    <name evidence="1" type="ORF">AAFF_G00057020</name>
</gene>
<organism evidence="1 2">
    <name type="scientific">Aldrovandia affinis</name>
    <dbReference type="NCBI Taxonomy" id="143900"/>
    <lineage>
        <taxon>Eukaryota</taxon>
        <taxon>Metazoa</taxon>
        <taxon>Chordata</taxon>
        <taxon>Craniata</taxon>
        <taxon>Vertebrata</taxon>
        <taxon>Euteleostomi</taxon>
        <taxon>Actinopterygii</taxon>
        <taxon>Neopterygii</taxon>
        <taxon>Teleostei</taxon>
        <taxon>Notacanthiformes</taxon>
        <taxon>Halosauridae</taxon>
        <taxon>Aldrovandia</taxon>
    </lineage>
</organism>
<dbReference type="AlphaFoldDB" id="A0AAD7S114"/>
<dbReference type="Proteomes" id="UP001221898">
    <property type="component" value="Unassembled WGS sequence"/>
</dbReference>
<evidence type="ECO:0000313" key="1">
    <source>
        <dbReference type="EMBL" id="KAJ8393787.1"/>
    </source>
</evidence>
<proteinExistence type="predicted"/>